<protein>
    <submittedName>
        <fullName evidence="1">Uncharacterized protein</fullName>
    </submittedName>
</protein>
<evidence type="ECO:0000313" key="2">
    <source>
        <dbReference type="Proteomes" id="UP000245712"/>
    </source>
</evidence>
<accession>A0ABX5KWF7</accession>
<comment type="caution">
    <text evidence="1">The sequence shown here is derived from an EMBL/GenBank/DDBJ whole genome shotgun (WGS) entry which is preliminary data.</text>
</comment>
<gene>
    <name evidence="1" type="ORF">C7402_104422</name>
</gene>
<keyword evidence="2" id="KW-1185">Reference proteome</keyword>
<sequence length="66" mass="6811">MRAMVNPYVFSMTSRMVTIVAACTLLLCALLFLLGVQIGARYFSQPAPVASSAAAPTAASSSSSNP</sequence>
<name>A0ABX5KWF7_9BURK</name>
<proteinExistence type="predicted"/>
<dbReference type="EMBL" id="QEOB01000004">
    <property type="protein sequence ID" value="PVX85178.1"/>
    <property type="molecule type" value="Genomic_DNA"/>
</dbReference>
<evidence type="ECO:0000313" key="1">
    <source>
        <dbReference type="EMBL" id="PVX85178.1"/>
    </source>
</evidence>
<organism evidence="1 2">
    <name type="scientific">Paraburkholderia unamae</name>
    <dbReference type="NCBI Taxonomy" id="219649"/>
    <lineage>
        <taxon>Bacteria</taxon>
        <taxon>Pseudomonadati</taxon>
        <taxon>Pseudomonadota</taxon>
        <taxon>Betaproteobacteria</taxon>
        <taxon>Burkholderiales</taxon>
        <taxon>Burkholderiaceae</taxon>
        <taxon>Paraburkholderia</taxon>
    </lineage>
</organism>
<dbReference type="Proteomes" id="UP000245712">
    <property type="component" value="Unassembled WGS sequence"/>
</dbReference>
<reference evidence="1 2" key="1">
    <citation type="submission" date="2018-05" db="EMBL/GenBank/DDBJ databases">
        <title>Genomic Encyclopedia of Type Strains, Phase IV (KMG-V): Genome sequencing to study the core and pangenomes of soil and plant-associated prokaryotes.</title>
        <authorList>
            <person name="Whitman W."/>
        </authorList>
    </citation>
    <scope>NUCLEOTIDE SEQUENCE [LARGE SCALE GENOMIC DNA]</scope>
    <source>
        <strain evidence="1 2">SCZa-39</strain>
    </source>
</reference>